<dbReference type="InterPro" id="IPR000160">
    <property type="entry name" value="GGDEF_dom"/>
</dbReference>
<dbReference type="NCBIfam" id="TIGR00254">
    <property type="entry name" value="GGDEF"/>
    <property type="match status" value="1"/>
</dbReference>
<evidence type="ECO:0000256" key="1">
    <source>
        <dbReference type="SAM" id="Phobius"/>
    </source>
</evidence>
<sequence length="468" mass="51726">MHCFYGVVVLRKYFSFNTLGFLLLTIHLFSKVIYKNPQIYLDLWIYNAVAILFVLALFVVPSFNDHIGVAFLALAIGLWATGSIFSSLSVFYTLNLRSELISNVLYMLFYPAAFIALPRLLSQHARISAIEILDSTIIALGLGSLGTALFVGPVLPRLNGDMVMTFFAIFYPVGDLILVASVISTLLTQRVSKRAIVASVGIFIFAFSDFLFLWLHVNNKYTFGSISDDGWLVGLALLVMSTQFKASEQNSDEGVNPVFVALSVFLSATLLGIITLRPGFFPSFILLPTLLTLLVAFIRMTIALRQARSLGTERTLARTDELTGLSNRRRLIAEIEGLEDSQGALLILDLDGFKPVNDSFGHDIGDEILKQVSTRFHRALPDDAILARLGGDEFGVLIHSNYEVSMEIARALQATMSYPFIVGEESIDLAVSIGIATNNDDHDLLRRADVAMYKAKRESLGVAHFDFL</sequence>
<proteinExistence type="predicted"/>
<dbReference type="SUPFAM" id="SSF55073">
    <property type="entry name" value="Nucleotide cyclase"/>
    <property type="match status" value="1"/>
</dbReference>
<evidence type="ECO:0000259" key="2">
    <source>
        <dbReference type="PROSITE" id="PS50887"/>
    </source>
</evidence>
<accession>A0A6J7R6U7</accession>
<dbReference type="PANTHER" id="PTHR46663">
    <property type="entry name" value="DIGUANYLATE CYCLASE DGCT-RELATED"/>
    <property type="match status" value="1"/>
</dbReference>
<dbReference type="PANTHER" id="PTHR46663:SF2">
    <property type="entry name" value="GGDEF DOMAIN-CONTAINING PROTEIN"/>
    <property type="match status" value="1"/>
</dbReference>
<gene>
    <name evidence="3" type="ORF">UFOPK3124_00113</name>
    <name evidence="4" type="ORF">UFOPK4165_00156</name>
</gene>
<dbReference type="Gene3D" id="3.30.70.270">
    <property type="match status" value="1"/>
</dbReference>
<feature type="transmembrane region" description="Helical" evidence="1">
    <location>
        <begin position="280"/>
        <end position="298"/>
    </location>
</feature>
<feature type="transmembrane region" description="Helical" evidence="1">
    <location>
        <begin position="39"/>
        <end position="60"/>
    </location>
</feature>
<feature type="transmembrane region" description="Helical" evidence="1">
    <location>
        <begin position="100"/>
        <end position="120"/>
    </location>
</feature>
<evidence type="ECO:0000313" key="4">
    <source>
        <dbReference type="EMBL" id="CAB5024410.1"/>
    </source>
</evidence>
<dbReference type="EMBL" id="CAFAAY010000004">
    <property type="protein sequence ID" value="CAB4806702.1"/>
    <property type="molecule type" value="Genomic_DNA"/>
</dbReference>
<feature type="transmembrane region" description="Helical" evidence="1">
    <location>
        <begin position="12"/>
        <end position="33"/>
    </location>
</feature>
<dbReference type="Pfam" id="PF00990">
    <property type="entry name" value="GGDEF"/>
    <property type="match status" value="1"/>
</dbReference>
<evidence type="ECO:0000313" key="3">
    <source>
        <dbReference type="EMBL" id="CAB4806702.1"/>
    </source>
</evidence>
<dbReference type="PROSITE" id="PS50887">
    <property type="entry name" value="GGDEF"/>
    <property type="match status" value="1"/>
</dbReference>
<protein>
    <submittedName>
        <fullName evidence="4">Unannotated protein</fullName>
    </submittedName>
</protein>
<feature type="transmembrane region" description="Helical" evidence="1">
    <location>
        <begin position="67"/>
        <end position="94"/>
    </location>
</feature>
<dbReference type="InterPro" id="IPR029787">
    <property type="entry name" value="Nucleotide_cyclase"/>
</dbReference>
<organism evidence="4">
    <name type="scientific">freshwater metagenome</name>
    <dbReference type="NCBI Taxonomy" id="449393"/>
    <lineage>
        <taxon>unclassified sequences</taxon>
        <taxon>metagenomes</taxon>
        <taxon>ecological metagenomes</taxon>
    </lineage>
</organism>
<keyword evidence="1" id="KW-1133">Transmembrane helix</keyword>
<reference evidence="4" key="1">
    <citation type="submission" date="2020-05" db="EMBL/GenBank/DDBJ databases">
        <authorList>
            <person name="Chiriac C."/>
            <person name="Salcher M."/>
            <person name="Ghai R."/>
            <person name="Kavagutti S V."/>
        </authorList>
    </citation>
    <scope>NUCLEOTIDE SEQUENCE</scope>
</reference>
<feature type="transmembrane region" description="Helical" evidence="1">
    <location>
        <begin position="254"/>
        <end position="274"/>
    </location>
</feature>
<dbReference type="AlphaFoldDB" id="A0A6J7R6U7"/>
<dbReference type="CDD" id="cd01949">
    <property type="entry name" value="GGDEF"/>
    <property type="match status" value="1"/>
</dbReference>
<feature type="domain" description="GGDEF" evidence="2">
    <location>
        <begin position="341"/>
        <end position="468"/>
    </location>
</feature>
<dbReference type="SMART" id="SM00267">
    <property type="entry name" value="GGDEF"/>
    <property type="match status" value="1"/>
</dbReference>
<name>A0A6J7R6U7_9ZZZZ</name>
<dbReference type="InterPro" id="IPR043128">
    <property type="entry name" value="Rev_trsase/Diguanyl_cyclase"/>
</dbReference>
<dbReference type="InterPro" id="IPR052163">
    <property type="entry name" value="DGC-Regulatory_Protein"/>
</dbReference>
<feature type="transmembrane region" description="Helical" evidence="1">
    <location>
        <begin position="163"/>
        <end position="183"/>
    </location>
</feature>
<keyword evidence="1" id="KW-0472">Membrane</keyword>
<feature type="transmembrane region" description="Helical" evidence="1">
    <location>
        <begin position="195"/>
        <end position="215"/>
    </location>
</feature>
<keyword evidence="1" id="KW-0812">Transmembrane</keyword>
<dbReference type="EMBL" id="CAFBPV010000005">
    <property type="protein sequence ID" value="CAB5024410.1"/>
    <property type="molecule type" value="Genomic_DNA"/>
</dbReference>
<feature type="transmembrane region" description="Helical" evidence="1">
    <location>
        <begin position="132"/>
        <end position="151"/>
    </location>
</feature>